<organism evidence="1 2">
    <name type="scientific">Antarcticirhabdus aurantiaca</name>
    <dbReference type="NCBI Taxonomy" id="2606717"/>
    <lineage>
        <taxon>Bacteria</taxon>
        <taxon>Pseudomonadati</taxon>
        <taxon>Pseudomonadota</taxon>
        <taxon>Alphaproteobacteria</taxon>
        <taxon>Hyphomicrobiales</taxon>
        <taxon>Aurantimonadaceae</taxon>
        <taxon>Antarcticirhabdus</taxon>
    </lineage>
</organism>
<accession>A0ACD4NV61</accession>
<sequence>MALLDKIIRTRRYYRMARRPPTARGLLAMALTSVAARLIRKVVYKKR</sequence>
<keyword evidence="2" id="KW-1185">Reference proteome</keyword>
<name>A0ACD4NV61_9HYPH</name>
<dbReference type="EMBL" id="CP113520">
    <property type="protein sequence ID" value="WAJ30477.1"/>
    <property type="molecule type" value="Genomic_DNA"/>
</dbReference>
<evidence type="ECO:0000313" key="1">
    <source>
        <dbReference type="EMBL" id="WAJ30477.1"/>
    </source>
</evidence>
<proteinExistence type="predicted"/>
<protein>
    <submittedName>
        <fullName evidence="1">Uncharacterized protein</fullName>
    </submittedName>
</protein>
<evidence type="ECO:0000313" key="2">
    <source>
        <dbReference type="Proteomes" id="UP001163223"/>
    </source>
</evidence>
<gene>
    <name evidence="1" type="ORF">OXU80_09855</name>
</gene>
<reference evidence="1" key="1">
    <citation type="submission" date="2022-11" db="EMBL/GenBank/DDBJ databases">
        <title>beta-Carotene-producing bacterium, Jeongeuplla avenae sp. nov., alleviates the salt stress of Arabidopsis seedlings.</title>
        <authorList>
            <person name="Jiang L."/>
            <person name="Lee J."/>
        </authorList>
    </citation>
    <scope>NUCLEOTIDE SEQUENCE</scope>
    <source>
        <strain evidence="1">DY_R2A_6</strain>
    </source>
</reference>
<dbReference type="Proteomes" id="UP001163223">
    <property type="component" value="Chromosome"/>
</dbReference>